<dbReference type="InterPro" id="IPR050164">
    <property type="entry name" value="Peptidase_C19"/>
</dbReference>
<proteinExistence type="inferred from homology"/>
<gene>
    <name evidence="7" type="ORF">PAPYR_7057</name>
</gene>
<evidence type="ECO:0000256" key="3">
    <source>
        <dbReference type="ARBA" id="ARBA00012759"/>
    </source>
</evidence>
<accession>A0ABQ8UDX2</accession>
<dbReference type="Pfam" id="PF00443">
    <property type="entry name" value="UCH"/>
    <property type="match status" value="1"/>
</dbReference>
<dbReference type="Proteomes" id="UP001141327">
    <property type="component" value="Unassembled WGS sequence"/>
</dbReference>
<feature type="domain" description="USP" evidence="6">
    <location>
        <begin position="23"/>
        <end position="161"/>
    </location>
</feature>
<dbReference type="InterPro" id="IPR038765">
    <property type="entry name" value="Papain-like_cys_pep_sf"/>
</dbReference>
<dbReference type="PROSITE" id="PS50235">
    <property type="entry name" value="USP_3"/>
    <property type="match status" value="1"/>
</dbReference>
<sequence>MGIGDSKLEKELGDSIPETARLYGFDNLGNTCYLNAILQALSFTVPFRENLLKYYAALKQEQKLQGGAANDDDLAYALAELYTAVQSQRKRVGSFTPRAFVKLLRKSNELFGSFAQQDGHEFYNYLINTVLERIQQRDFRRAPGAYLWLGAEVFVGADRRD</sequence>
<dbReference type="Gene3D" id="3.90.70.10">
    <property type="entry name" value="Cysteine proteinases"/>
    <property type="match status" value="1"/>
</dbReference>
<dbReference type="PANTHER" id="PTHR24006">
    <property type="entry name" value="UBIQUITIN CARBOXYL-TERMINAL HYDROLASE"/>
    <property type="match status" value="1"/>
</dbReference>
<dbReference type="InterPro" id="IPR018200">
    <property type="entry name" value="USP_CS"/>
</dbReference>
<dbReference type="SUPFAM" id="SSF54001">
    <property type="entry name" value="Cysteine proteinases"/>
    <property type="match status" value="1"/>
</dbReference>
<evidence type="ECO:0000256" key="1">
    <source>
        <dbReference type="ARBA" id="ARBA00000707"/>
    </source>
</evidence>
<evidence type="ECO:0000313" key="7">
    <source>
        <dbReference type="EMBL" id="KAJ4457468.1"/>
    </source>
</evidence>
<keyword evidence="8" id="KW-1185">Reference proteome</keyword>
<keyword evidence="5 7" id="KW-0378">Hydrolase</keyword>
<dbReference type="PROSITE" id="PS00972">
    <property type="entry name" value="USP_1"/>
    <property type="match status" value="1"/>
</dbReference>
<keyword evidence="4" id="KW-0645">Protease</keyword>
<evidence type="ECO:0000313" key="8">
    <source>
        <dbReference type="Proteomes" id="UP001141327"/>
    </source>
</evidence>
<dbReference type="InterPro" id="IPR028889">
    <property type="entry name" value="USP"/>
</dbReference>
<dbReference type="EMBL" id="JAPMOS010000046">
    <property type="protein sequence ID" value="KAJ4457468.1"/>
    <property type="molecule type" value="Genomic_DNA"/>
</dbReference>
<name>A0ABQ8UDX2_9EUKA</name>
<reference evidence="7" key="1">
    <citation type="journal article" date="2022" name="bioRxiv">
        <title>Genomics of Preaxostyla Flagellates Illuminates Evolutionary Transitions and the Path Towards Mitochondrial Loss.</title>
        <authorList>
            <person name="Novak L.V.F."/>
            <person name="Treitli S.C."/>
            <person name="Pyrih J."/>
            <person name="Halakuc P."/>
            <person name="Pipaliya S.V."/>
            <person name="Vacek V."/>
            <person name="Brzon O."/>
            <person name="Soukal P."/>
            <person name="Eme L."/>
            <person name="Dacks J.B."/>
            <person name="Karnkowska A."/>
            <person name="Elias M."/>
            <person name="Hampl V."/>
        </authorList>
    </citation>
    <scope>NUCLEOTIDE SEQUENCE</scope>
    <source>
        <strain evidence="7">RCP-MX</strain>
    </source>
</reference>
<protein>
    <recommendedName>
        <fullName evidence="3">ubiquitinyl hydrolase 1</fullName>
        <ecNumber evidence="3">3.4.19.12</ecNumber>
    </recommendedName>
</protein>
<dbReference type="InterPro" id="IPR001394">
    <property type="entry name" value="Peptidase_C19_UCH"/>
</dbReference>
<dbReference type="GO" id="GO:0016787">
    <property type="term" value="F:hydrolase activity"/>
    <property type="evidence" value="ECO:0007669"/>
    <property type="project" value="UniProtKB-KW"/>
</dbReference>
<evidence type="ECO:0000259" key="6">
    <source>
        <dbReference type="PROSITE" id="PS50235"/>
    </source>
</evidence>
<dbReference type="EC" id="3.4.19.12" evidence="3"/>
<organism evidence="7 8">
    <name type="scientific">Paratrimastix pyriformis</name>
    <dbReference type="NCBI Taxonomy" id="342808"/>
    <lineage>
        <taxon>Eukaryota</taxon>
        <taxon>Metamonada</taxon>
        <taxon>Preaxostyla</taxon>
        <taxon>Paratrimastigidae</taxon>
        <taxon>Paratrimastix</taxon>
    </lineage>
</organism>
<dbReference type="PANTHER" id="PTHR24006:SF733">
    <property type="entry name" value="RE52890P"/>
    <property type="match status" value="1"/>
</dbReference>
<evidence type="ECO:0000256" key="2">
    <source>
        <dbReference type="ARBA" id="ARBA00009085"/>
    </source>
</evidence>
<comment type="caution">
    <text evidence="7">The sequence shown here is derived from an EMBL/GenBank/DDBJ whole genome shotgun (WGS) entry which is preliminary data.</text>
</comment>
<comment type="similarity">
    <text evidence="2">Belongs to the peptidase C19 family.</text>
</comment>
<evidence type="ECO:0000256" key="4">
    <source>
        <dbReference type="ARBA" id="ARBA00022670"/>
    </source>
</evidence>
<evidence type="ECO:0000256" key="5">
    <source>
        <dbReference type="ARBA" id="ARBA00022801"/>
    </source>
</evidence>
<comment type="catalytic activity">
    <reaction evidence="1">
        <text>Thiol-dependent hydrolysis of ester, thioester, amide, peptide and isopeptide bonds formed by the C-terminal Gly of ubiquitin (a 76-residue protein attached to proteins as an intracellular targeting signal).</text>
        <dbReference type="EC" id="3.4.19.12"/>
    </reaction>
</comment>